<keyword evidence="4" id="KW-1185">Reference proteome</keyword>
<accession>A0A9P4SIM8</accession>
<feature type="region of interest" description="Disordered" evidence="1">
    <location>
        <begin position="182"/>
        <end position="205"/>
    </location>
</feature>
<feature type="chain" id="PRO_5040358894" evidence="2">
    <location>
        <begin position="23"/>
        <end position="272"/>
    </location>
</feature>
<dbReference type="AlphaFoldDB" id="A0A9P4SIM8"/>
<proteinExistence type="predicted"/>
<dbReference type="OrthoDB" id="3692311at2759"/>
<keyword evidence="2" id="KW-0732">Signal</keyword>
<evidence type="ECO:0000313" key="3">
    <source>
        <dbReference type="EMBL" id="KAF2843212.1"/>
    </source>
</evidence>
<sequence>MRSISFSNVLVFGASFISFISAAPLTVSERSATCSTGQIYYPEGSCTSGFVGCNSNPDLCTGEKRYFSECPGGTGIFMNCNDFKGCTLNRNICDPIPTPAYKRQASETPVPTTFCPFGQEYFRPGDCSSGFVGCNSNPDFCSGPKRFVGTCPGGTGEWYECASSGFVGCTFRTNICDAHTLPRPNPPTIDSPPTEGDESGSTSTVGKCPAGTSFIPQNYCPSGFIGCVDAARYEGFCAGPKRFFNDCPAGSGLVFRSCVTGFAGCTSDITIC</sequence>
<gene>
    <name evidence="3" type="ORF">M501DRAFT_994068</name>
</gene>
<protein>
    <submittedName>
        <fullName evidence="3">Uncharacterized protein</fullName>
    </submittedName>
</protein>
<evidence type="ECO:0000256" key="1">
    <source>
        <dbReference type="SAM" id="MobiDB-lite"/>
    </source>
</evidence>
<organism evidence="3 4">
    <name type="scientific">Patellaria atrata CBS 101060</name>
    <dbReference type="NCBI Taxonomy" id="1346257"/>
    <lineage>
        <taxon>Eukaryota</taxon>
        <taxon>Fungi</taxon>
        <taxon>Dikarya</taxon>
        <taxon>Ascomycota</taxon>
        <taxon>Pezizomycotina</taxon>
        <taxon>Dothideomycetes</taxon>
        <taxon>Dothideomycetes incertae sedis</taxon>
        <taxon>Patellariales</taxon>
        <taxon>Patellariaceae</taxon>
        <taxon>Patellaria</taxon>
    </lineage>
</organism>
<reference evidence="3" key="1">
    <citation type="journal article" date="2020" name="Stud. Mycol.">
        <title>101 Dothideomycetes genomes: a test case for predicting lifestyles and emergence of pathogens.</title>
        <authorList>
            <person name="Haridas S."/>
            <person name="Albert R."/>
            <person name="Binder M."/>
            <person name="Bloem J."/>
            <person name="Labutti K."/>
            <person name="Salamov A."/>
            <person name="Andreopoulos B."/>
            <person name="Baker S."/>
            <person name="Barry K."/>
            <person name="Bills G."/>
            <person name="Bluhm B."/>
            <person name="Cannon C."/>
            <person name="Castanera R."/>
            <person name="Culley D."/>
            <person name="Daum C."/>
            <person name="Ezra D."/>
            <person name="Gonzalez J."/>
            <person name="Henrissat B."/>
            <person name="Kuo A."/>
            <person name="Liang C."/>
            <person name="Lipzen A."/>
            <person name="Lutzoni F."/>
            <person name="Magnuson J."/>
            <person name="Mondo S."/>
            <person name="Nolan M."/>
            <person name="Ohm R."/>
            <person name="Pangilinan J."/>
            <person name="Park H.-J."/>
            <person name="Ramirez L."/>
            <person name="Alfaro M."/>
            <person name="Sun H."/>
            <person name="Tritt A."/>
            <person name="Yoshinaga Y."/>
            <person name="Zwiers L.-H."/>
            <person name="Turgeon B."/>
            <person name="Goodwin S."/>
            <person name="Spatafora J."/>
            <person name="Crous P."/>
            <person name="Grigoriev I."/>
        </authorList>
    </citation>
    <scope>NUCLEOTIDE SEQUENCE</scope>
    <source>
        <strain evidence="3">CBS 101060</strain>
    </source>
</reference>
<evidence type="ECO:0000313" key="4">
    <source>
        <dbReference type="Proteomes" id="UP000799429"/>
    </source>
</evidence>
<dbReference type="EMBL" id="MU006089">
    <property type="protein sequence ID" value="KAF2843212.1"/>
    <property type="molecule type" value="Genomic_DNA"/>
</dbReference>
<name>A0A9P4SIM8_9PEZI</name>
<dbReference type="Proteomes" id="UP000799429">
    <property type="component" value="Unassembled WGS sequence"/>
</dbReference>
<feature type="signal peptide" evidence="2">
    <location>
        <begin position="1"/>
        <end position="22"/>
    </location>
</feature>
<comment type="caution">
    <text evidence="3">The sequence shown here is derived from an EMBL/GenBank/DDBJ whole genome shotgun (WGS) entry which is preliminary data.</text>
</comment>
<evidence type="ECO:0000256" key="2">
    <source>
        <dbReference type="SAM" id="SignalP"/>
    </source>
</evidence>